<evidence type="ECO:0000313" key="2">
    <source>
        <dbReference type="EMBL" id="QQP55805.1"/>
    </source>
</evidence>
<organism evidence="2 3">
    <name type="scientific">Caligus rogercresseyi</name>
    <name type="common">Sea louse</name>
    <dbReference type="NCBI Taxonomy" id="217165"/>
    <lineage>
        <taxon>Eukaryota</taxon>
        <taxon>Metazoa</taxon>
        <taxon>Ecdysozoa</taxon>
        <taxon>Arthropoda</taxon>
        <taxon>Crustacea</taxon>
        <taxon>Multicrustacea</taxon>
        <taxon>Hexanauplia</taxon>
        <taxon>Copepoda</taxon>
        <taxon>Siphonostomatoida</taxon>
        <taxon>Caligidae</taxon>
        <taxon>Caligus</taxon>
    </lineage>
</organism>
<gene>
    <name evidence="2" type="ORF">FKW44_000254</name>
</gene>
<protein>
    <submittedName>
        <fullName evidence="2">Uncharacterized protein</fullName>
    </submittedName>
</protein>
<evidence type="ECO:0000256" key="1">
    <source>
        <dbReference type="SAM" id="Phobius"/>
    </source>
</evidence>
<keyword evidence="3" id="KW-1185">Reference proteome</keyword>
<evidence type="ECO:0000313" key="3">
    <source>
        <dbReference type="Proteomes" id="UP000595437"/>
    </source>
</evidence>
<dbReference type="Proteomes" id="UP000595437">
    <property type="component" value="Chromosome 1"/>
</dbReference>
<sequence>MTSLSELMMPNTITAAGNLVWATMGTSWGFLTQTPVILAVVFLVLGEVLLVGEEPESLVVDGVLQLVQELQGLV</sequence>
<dbReference type="AlphaFoldDB" id="A0A7T8QUR3"/>
<dbReference type="EMBL" id="CP045890">
    <property type="protein sequence ID" value="QQP55805.1"/>
    <property type="molecule type" value="Genomic_DNA"/>
</dbReference>
<keyword evidence="1" id="KW-1133">Transmembrane helix</keyword>
<reference evidence="3" key="1">
    <citation type="submission" date="2021-01" db="EMBL/GenBank/DDBJ databases">
        <title>Caligus Genome Assembly.</title>
        <authorList>
            <person name="Gallardo-Escarate C."/>
        </authorList>
    </citation>
    <scope>NUCLEOTIDE SEQUENCE [LARGE SCALE GENOMIC DNA]</scope>
</reference>
<name>A0A7T8QUR3_CALRO</name>
<keyword evidence="1" id="KW-0812">Transmembrane</keyword>
<accession>A0A7T8QUR3</accession>
<keyword evidence="1" id="KW-0472">Membrane</keyword>
<proteinExistence type="predicted"/>
<feature type="transmembrane region" description="Helical" evidence="1">
    <location>
        <begin position="28"/>
        <end position="50"/>
    </location>
</feature>